<feature type="compositionally biased region" description="Basic and acidic residues" evidence="1">
    <location>
        <begin position="211"/>
        <end position="221"/>
    </location>
</feature>
<evidence type="ECO:0000256" key="1">
    <source>
        <dbReference type="SAM" id="MobiDB-lite"/>
    </source>
</evidence>
<dbReference type="AlphaFoldDB" id="A0A8K0G306"/>
<gene>
    <name evidence="2" type="ORF">ILUMI_22020</name>
</gene>
<feature type="compositionally biased region" description="Basic residues" evidence="1">
    <location>
        <begin position="153"/>
        <end position="163"/>
    </location>
</feature>
<organism evidence="2 3">
    <name type="scientific">Ignelater luminosus</name>
    <name type="common">Cucubano</name>
    <name type="synonym">Pyrophorus luminosus</name>
    <dbReference type="NCBI Taxonomy" id="2038154"/>
    <lineage>
        <taxon>Eukaryota</taxon>
        <taxon>Metazoa</taxon>
        <taxon>Ecdysozoa</taxon>
        <taxon>Arthropoda</taxon>
        <taxon>Hexapoda</taxon>
        <taxon>Insecta</taxon>
        <taxon>Pterygota</taxon>
        <taxon>Neoptera</taxon>
        <taxon>Endopterygota</taxon>
        <taxon>Coleoptera</taxon>
        <taxon>Polyphaga</taxon>
        <taxon>Elateriformia</taxon>
        <taxon>Elateroidea</taxon>
        <taxon>Elateridae</taxon>
        <taxon>Agrypninae</taxon>
        <taxon>Pyrophorini</taxon>
        <taxon>Ignelater</taxon>
    </lineage>
</organism>
<feature type="region of interest" description="Disordered" evidence="1">
    <location>
        <begin position="198"/>
        <end position="221"/>
    </location>
</feature>
<name>A0A8K0G306_IGNLU</name>
<evidence type="ECO:0000313" key="3">
    <source>
        <dbReference type="Proteomes" id="UP000801492"/>
    </source>
</evidence>
<sequence length="287" mass="32266">MHSGIVGVRRNYVNVKASVSVPGFEEPKNTNEWGESKSYRAHKATALIPTVENSHEAEFKKTRDWAIAFLKRYDIEILSLSQRVSRARAALNKDTILQFWDNLKGQINGIPAENFWNYDESKLTDNPGSTKDLIATSSPTLELSTSSCAKQSQKNKKTAKKKLAKNESESIEPSDAQRDDSICLLFESRDAESDIEDPIVSTQPSTSQAHADVENAERDAPAVAGKKEEYVKDTYIVVEYEGKLYPGIMLISFDKCEEACVSCMKQNAQFWSCQPPRTFSGKKRRRL</sequence>
<dbReference type="OrthoDB" id="10072016at2759"/>
<evidence type="ECO:0000313" key="2">
    <source>
        <dbReference type="EMBL" id="KAF2884161.1"/>
    </source>
</evidence>
<proteinExistence type="predicted"/>
<keyword evidence="3" id="KW-1185">Reference proteome</keyword>
<protein>
    <submittedName>
        <fullName evidence="2">Uncharacterized protein</fullName>
    </submittedName>
</protein>
<reference evidence="2" key="1">
    <citation type="submission" date="2019-08" db="EMBL/GenBank/DDBJ databases">
        <title>The genome of the North American firefly Photinus pyralis.</title>
        <authorList>
            <consortium name="Photinus pyralis genome working group"/>
            <person name="Fallon T.R."/>
            <person name="Sander Lower S.E."/>
            <person name="Weng J.-K."/>
        </authorList>
    </citation>
    <scope>NUCLEOTIDE SEQUENCE</scope>
    <source>
        <strain evidence="2">TRF0915ILg1</strain>
        <tissue evidence="2">Whole body</tissue>
    </source>
</reference>
<dbReference type="Proteomes" id="UP000801492">
    <property type="component" value="Unassembled WGS sequence"/>
</dbReference>
<comment type="caution">
    <text evidence="2">The sequence shown here is derived from an EMBL/GenBank/DDBJ whole genome shotgun (WGS) entry which is preliminary data.</text>
</comment>
<feature type="region of interest" description="Disordered" evidence="1">
    <location>
        <begin position="144"/>
        <end position="176"/>
    </location>
</feature>
<feature type="compositionally biased region" description="Polar residues" evidence="1">
    <location>
        <begin position="200"/>
        <end position="209"/>
    </location>
</feature>
<accession>A0A8K0G306</accession>
<dbReference type="EMBL" id="VTPC01090218">
    <property type="protein sequence ID" value="KAF2884161.1"/>
    <property type="molecule type" value="Genomic_DNA"/>
</dbReference>